<dbReference type="InterPro" id="IPR015168">
    <property type="entry name" value="SsuA/THI5"/>
</dbReference>
<evidence type="ECO:0000313" key="2">
    <source>
        <dbReference type="EMBL" id="SDJ10176.1"/>
    </source>
</evidence>
<name>A0A1G8QZM7_9RHOB</name>
<feature type="domain" description="SsuA/THI5-like" evidence="1">
    <location>
        <begin position="86"/>
        <end position="143"/>
    </location>
</feature>
<keyword evidence="3" id="KW-1185">Reference proteome</keyword>
<evidence type="ECO:0000259" key="1">
    <source>
        <dbReference type="Pfam" id="PF09084"/>
    </source>
</evidence>
<proteinExistence type="predicted"/>
<dbReference type="Gene3D" id="3.40.190.10">
    <property type="entry name" value="Periplasmic binding protein-like II"/>
    <property type="match status" value="3"/>
</dbReference>
<dbReference type="Pfam" id="PF09084">
    <property type="entry name" value="NMT1"/>
    <property type="match status" value="1"/>
</dbReference>
<evidence type="ECO:0000313" key="3">
    <source>
        <dbReference type="Proteomes" id="UP000199093"/>
    </source>
</evidence>
<dbReference type="EMBL" id="FNEJ01000018">
    <property type="protein sequence ID" value="SDJ10176.1"/>
    <property type="molecule type" value="Genomic_DNA"/>
</dbReference>
<gene>
    <name evidence="2" type="ORF">SAMN04487993_101817</name>
</gene>
<sequence length="330" mass="36932">MSDLKLSLAMGNYDRTRAIVDGRVKIDGVDPVPMLLSPEEMFFRAFRHEAFDISELSLSSYSISVARGNPHYVAIPVFLSRAFRHTSVYIRTDRGIDRPEDLKGKRIGIAEYQLSANVWVRGILEEHFGVKPSDVTWVRGGMDTPGRPEKIALTLPDDITIEQAPEGATLNGMLAAGEIDGFIGPRWPRCFAEGHPHVGRLFRDSIGAAEEYFRQTRIFPVMHVLGVRRTLVEEYPFLPAALLKAFSESKKLAEEALNDTSATKVTMPFVEDTLNRARALMGPDPWSYGVGANAHVLDKFLDYHFAQGLSPRRVQVDELFHPSTLEAYSL</sequence>
<dbReference type="AlphaFoldDB" id="A0A1G8QZM7"/>
<dbReference type="Proteomes" id="UP000199093">
    <property type="component" value="Unassembled WGS sequence"/>
</dbReference>
<dbReference type="RefSeq" id="WP_018065872.1">
    <property type="nucleotide sequence ID" value="NZ_FNEJ01000018.1"/>
</dbReference>
<organism evidence="2 3">
    <name type="scientific">Salipiger marinus</name>
    <dbReference type="NCBI Taxonomy" id="555512"/>
    <lineage>
        <taxon>Bacteria</taxon>
        <taxon>Pseudomonadati</taxon>
        <taxon>Pseudomonadota</taxon>
        <taxon>Alphaproteobacteria</taxon>
        <taxon>Rhodobacterales</taxon>
        <taxon>Roseobacteraceae</taxon>
        <taxon>Salipiger</taxon>
    </lineage>
</organism>
<dbReference type="SUPFAM" id="SSF53850">
    <property type="entry name" value="Periplasmic binding protein-like II"/>
    <property type="match status" value="1"/>
</dbReference>
<reference evidence="2 3" key="1">
    <citation type="submission" date="2016-10" db="EMBL/GenBank/DDBJ databases">
        <authorList>
            <person name="de Groot N.N."/>
        </authorList>
    </citation>
    <scope>NUCLEOTIDE SEQUENCE [LARGE SCALE GENOMIC DNA]</scope>
    <source>
        <strain evidence="2 3">DSM 26424</strain>
    </source>
</reference>
<protein>
    <submittedName>
        <fullName evidence="2">4,5-dihydroxyphthalate decarboxylase</fullName>
    </submittedName>
</protein>
<dbReference type="STRING" id="555512.SAMN04487993_101817"/>
<accession>A0A1G8QZM7</accession>